<dbReference type="InterPro" id="IPR004158">
    <property type="entry name" value="DUF247_pln"/>
</dbReference>
<name>A0ABR0P6M4_GOSAR</name>
<sequence>MGYLIKSAEDVGILVRRRTMINQLGSPKAIVKMFNNLCKYIDVEKKNRYSSLFMKLNAYNAVPHHSWIAILSTNIFHLFGEGLLPLLQLSYLCLP</sequence>
<proteinExistence type="predicted"/>
<dbReference type="EMBL" id="JARKNE010000008">
    <property type="protein sequence ID" value="KAK5813963.1"/>
    <property type="molecule type" value="Genomic_DNA"/>
</dbReference>
<keyword evidence="2" id="KW-1185">Reference proteome</keyword>
<dbReference type="PANTHER" id="PTHR31170:SF25">
    <property type="entry name" value="BNAA09G04570D PROTEIN"/>
    <property type="match status" value="1"/>
</dbReference>
<accession>A0ABR0P6M4</accession>
<reference evidence="1 2" key="1">
    <citation type="submission" date="2023-03" db="EMBL/GenBank/DDBJ databases">
        <title>WGS of Gossypium arboreum.</title>
        <authorList>
            <person name="Yu D."/>
        </authorList>
    </citation>
    <scope>NUCLEOTIDE SEQUENCE [LARGE SCALE GENOMIC DNA]</scope>
    <source>
        <tissue evidence="1">Leaf</tissue>
    </source>
</reference>
<evidence type="ECO:0000313" key="2">
    <source>
        <dbReference type="Proteomes" id="UP001358586"/>
    </source>
</evidence>
<gene>
    <name evidence="1" type="ORF">PVK06_029414</name>
</gene>
<organism evidence="1 2">
    <name type="scientific">Gossypium arboreum</name>
    <name type="common">Tree cotton</name>
    <name type="synonym">Gossypium nanking</name>
    <dbReference type="NCBI Taxonomy" id="29729"/>
    <lineage>
        <taxon>Eukaryota</taxon>
        <taxon>Viridiplantae</taxon>
        <taxon>Streptophyta</taxon>
        <taxon>Embryophyta</taxon>
        <taxon>Tracheophyta</taxon>
        <taxon>Spermatophyta</taxon>
        <taxon>Magnoliopsida</taxon>
        <taxon>eudicotyledons</taxon>
        <taxon>Gunneridae</taxon>
        <taxon>Pentapetalae</taxon>
        <taxon>rosids</taxon>
        <taxon>malvids</taxon>
        <taxon>Malvales</taxon>
        <taxon>Malvaceae</taxon>
        <taxon>Malvoideae</taxon>
        <taxon>Gossypium</taxon>
    </lineage>
</organism>
<dbReference type="Proteomes" id="UP001358586">
    <property type="component" value="Chromosome 8"/>
</dbReference>
<dbReference type="PANTHER" id="PTHR31170">
    <property type="entry name" value="BNAC04G53230D PROTEIN"/>
    <property type="match status" value="1"/>
</dbReference>
<evidence type="ECO:0000313" key="1">
    <source>
        <dbReference type="EMBL" id="KAK5813963.1"/>
    </source>
</evidence>
<dbReference type="Pfam" id="PF03140">
    <property type="entry name" value="DUF247"/>
    <property type="match status" value="1"/>
</dbReference>
<protein>
    <submittedName>
        <fullName evidence="1">Uncharacterized protein</fullName>
    </submittedName>
</protein>
<comment type="caution">
    <text evidence="1">The sequence shown here is derived from an EMBL/GenBank/DDBJ whole genome shotgun (WGS) entry which is preliminary data.</text>
</comment>